<dbReference type="EMBL" id="UYYB01111175">
    <property type="protein sequence ID" value="VDM81040.1"/>
    <property type="molecule type" value="Genomic_DNA"/>
</dbReference>
<name>A0A3P7J6I8_STRVU</name>
<dbReference type="Proteomes" id="UP000270094">
    <property type="component" value="Unassembled WGS sequence"/>
</dbReference>
<reference evidence="1 2" key="1">
    <citation type="submission" date="2018-11" db="EMBL/GenBank/DDBJ databases">
        <authorList>
            <consortium name="Pathogen Informatics"/>
        </authorList>
    </citation>
    <scope>NUCLEOTIDE SEQUENCE [LARGE SCALE GENOMIC DNA]</scope>
</reference>
<evidence type="ECO:0000313" key="2">
    <source>
        <dbReference type="Proteomes" id="UP000270094"/>
    </source>
</evidence>
<proteinExistence type="predicted"/>
<accession>A0A3P7J6I8</accession>
<keyword evidence="2" id="KW-1185">Reference proteome</keyword>
<sequence length="151" mass="16997">MNLALISGKGAPKKQRPSIRTCNMTDYINTQTLKTIFGECSDEDKQALTNWAECPVGGVSTALFVSSDMPRFCSRANCNDMAVIDDTKENAYFATLIEIYDERSNEQLLTDDCTFQMTKRSHLQSKPSIVDNVEYRTLSAYPRRGNAKYVT</sequence>
<organism evidence="1 2">
    <name type="scientific">Strongylus vulgaris</name>
    <name type="common">Blood worm</name>
    <dbReference type="NCBI Taxonomy" id="40348"/>
    <lineage>
        <taxon>Eukaryota</taxon>
        <taxon>Metazoa</taxon>
        <taxon>Ecdysozoa</taxon>
        <taxon>Nematoda</taxon>
        <taxon>Chromadorea</taxon>
        <taxon>Rhabditida</taxon>
        <taxon>Rhabditina</taxon>
        <taxon>Rhabditomorpha</taxon>
        <taxon>Strongyloidea</taxon>
        <taxon>Strongylidae</taxon>
        <taxon>Strongylus</taxon>
    </lineage>
</organism>
<gene>
    <name evidence="1" type="ORF">SVUK_LOCUS16038</name>
</gene>
<dbReference type="OrthoDB" id="5835412at2759"/>
<dbReference type="AlphaFoldDB" id="A0A3P7J6I8"/>
<protein>
    <submittedName>
        <fullName evidence="1">Uncharacterized protein</fullName>
    </submittedName>
</protein>
<evidence type="ECO:0000313" key="1">
    <source>
        <dbReference type="EMBL" id="VDM81040.1"/>
    </source>
</evidence>